<dbReference type="InterPro" id="IPR029472">
    <property type="entry name" value="Copia-like_N"/>
</dbReference>
<evidence type="ECO:0000313" key="2">
    <source>
        <dbReference type="EMBL" id="KAD3068753.1"/>
    </source>
</evidence>
<organism evidence="2 3">
    <name type="scientific">Mikania micrantha</name>
    <name type="common">bitter vine</name>
    <dbReference type="NCBI Taxonomy" id="192012"/>
    <lineage>
        <taxon>Eukaryota</taxon>
        <taxon>Viridiplantae</taxon>
        <taxon>Streptophyta</taxon>
        <taxon>Embryophyta</taxon>
        <taxon>Tracheophyta</taxon>
        <taxon>Spermatophyta</taxon>
        <taxon>Magnoliopsida</taxon>
        <taxon>eudicotyledons</taxon>
        <taxon>Gunneridae</taxon>
        <taxon>Pentapetalae</taxon>
        <taxon>asterids</taxon>
        <taxon>campanulids</taxon>
        <taxon>Asterales</taxon>
        <taxon>Asteraceae</taxon>
        <taxon>Asteroideae</taxon>
        <taxon>Heliantheae alliance</taxon>
        <taxon>Eupatorieae</taxon>
        <taxon>Mikania</taxon>
    </lineage>
</organism>
<reference evidence="2 3" key="1">
    <citation type="submission" date="2019-05" db="EMBL/GenBank/DDBJ databases">
        <title>Mikania micrantha, genome provides insights into the molecular mechanism of rapid growth.</title>
        <authorList>
            <person name="Liu B."/>
        </authorList>
    </citation>
    <scope>NUCLEOTIDE SEQUENCE [LARGE SCALE GENOMIC DNA]</scope>
    <source>
        <strain evidence="2">NLD-2019</strain>
        <tissue evidence="2">Leaf</tissue>
    </source>
</reference>
<dbReference type="Proteomes" id="UP000326396">
    <property type="component" value="Linkage Group LG7"/>
</dbReference>
<proteinExistence type="predicted"/>
<dbReference type="AlphaFoldDB" id="A0A5N6M705"/>
<name>A0A5N6M705_9ASTR</name>
<protein>
    <recommendedName>
        <fullName evidence="1">Retrotransposon Copia-like N-terminal domain-containing protein</fullName>
    </recommendedName>
</protein>
<dbReference type="PANTHER" id="PTHR37610:SF6">
    <property type="entry name" value="GAG-POLYPEPTIDE OF LTR COPIA-TYPE-RELATED"/>
    <property type="match status" value="1"/>
</dbReference>
<dbReference type="Pfam" id="PF14244">
    <property type="entry name" value="Retrotran_gag_3"/>
    <property type="match status" value="1"/>
</dbReference>
<evidence type="ECO:0000313" key="3">
    <source>
        <dbReference type="Proteomes" id="UP000326396"/>
    </source>
</evidence>
<feature type="domain" description="Retrotransposon Copia-like N-terminal" evidence="1">
    <location>
        <begin position="24"/>
        <end position="67"/>
    </location>
</feature>
<dbReference type="PANTHER" id="PTHR37610">
    <property type="entry name" value="CCHC-TYPE DOMAIN-CONTAINING PROTEIN"/>
    <property type="match status" value="1"/>
</dbReference>
<accession>A0A5N6M705</accession>
<dbReference type="OrthoDB" id="5544992at2759"/>
<sequence length="262" mass="30201">MATTGNDSVRITTPIDSSNPFYLHPSDHPGMILVSKSFDGSGFATWKRAMTIALSAKNKLCFINENFVRPTDSTQLALWQRCNDMVISWILNTLSREISEMFEVLPHRVSLSPCKKDLSLKRQHKADVSFDGEKLMFFVWFAKQKREEENNFFCMKSDEVDQIIPPPHPSRTATGAQKGFAYREEIRRNIRYFAIIAYRGRFSSPPPRTATSPIDQHLVIFLRFSIPDNPGLRFEHGFRPRSSFLIYYQPVIITIVKSTWIS</sequence>
<gene>
    <name evidence="2" type="ORF">E3N88_36633</name>
</gene>
<comment type="caution">
    <text evidence="2">The sequence shown here is derived from an EMBL/GenBank/DDBJ whole genome shotgun (WGS) entry which is preliminary data.</text>
</comment>
<evidence type="ECO:0000259" key="1">
    <source>
        <dbReference type="Pfam" id="PF14244"/>
    </source>
</evidence>
<keyword evidence="3" id="KW-1185">Reference proteome</keyword>
<dbReference type="EMBL" id="SZYD01000017">
    <property type="protein sequence ID" value="KAD3068753.1"/>
    <property type="molecule type" value="Genomic_DNA"/>
</dbReference>